<proteinExistence type="predicted"/>
<protein>
    <submittedName>
        <fullName evidence="1">Uncharacterized protein</fullName>
    </submittedName>
</protein>
<dbReference type="Proteomes" id="UP000003613">
    <property type="component" value="Unassembled WGS sequence"/>
</dbReference>
<accession>I4HE26</accession>
<dbReference type="HOGENOM" id="CLU_2862772_0_0_3"/>
<evidence type="ECO:0000313" key="2">
    <source>
        <dbReference type="Proteomes" id="UP000003613"/>
    </source>
</evidence>
<dbReference type="AlphaFoldDB" id="I4HE26"/>
<evidence type="ECO:0000313" key="1">
    <source>
        <dbReference type="EMBL" id="CCI20300.1"/>
    </source>
</evidence>
<name>I4HE26_MICAE</name>
<comment type="caution">
    <text evidence="1">The sequence shown here is derived from an EMBL/GenBank/DDBJ whole genome shotgun (WGS) entry which is preliminary data.</text>
</comment>
<sequence length="64" mass="7390">MIPAYQTHALWLIDESNINNQKILVIDAPLEYGFNLPPKIDKTQEIEQFLNQLRSVKHAEGLTE</sequence>
<gene>
    <name evidence="1" type="ORF">MICAF_670004</name>
</gene>
<reference evidence="1 2" key="1">
    <citation type="submission" date="2012-04" db="EMBL/GenBank/DDBJ databases">
        <authorList>
            <person name="Genoscope - CEA"/>
        </authorList>
    </citation>
    <scope>NUCLEOTIDE SEQUENCE [LARGE SCALE GENOMIC DNA]</scope>
    <source>
        <strain evidence="1 2">9807</strain>
    </source>
</reference>
<organism evidence="1 2">
    <name type="scientific">Microcystis aeruginosa PCC 9807</name>
    <dbReference type="NCBI Taxonomy" id="1160283"/>
    <lineage>
        <taxon>Bacteria</taxon>
        <taxon>Bacillati</taxon>
        <taxon>Cyanobacteriota</taxon>
        <taxon>Cyanophyceae</taxon>
        <taxon>Oscillatoriophycideae</taxon>
        <taxon>Chroococcales</taxon>
        <taxon>Microcystaceae</taxon>
        <taxon>Microcystis</taxon>
    </lineage>
</organism>
<dbReference type="EMBL" id="CAIM01000634">
    <property type="protein sequence ID" value="CCI20300.1"/>
    <property type="molecule type" value="Genomic_DNA"/>
</dbReference>